<dbReference type="PANTHER" id="PTHR23517:SF2">
    <property type="entry name" value="MULTIDRUG RESISTANCE PROTEIN MDTH"/>
    <property type="match status" value="1"/>
</dbReference>
<feature type="transmembrane region" description="Helical" evidence="7">
    <location>
        <begin position="368"/>
        <end position="389"/>
    </location>
</feature>
<dbReference type="InterPro" id="IPR020846">
    <property type="entry name" value="MFS_dom"/>
</dbReference>
<dbReference type="InterPro" id="IPR036259">
    <property type="entry name" value="MFS_trans_sf"/>
</dbReference>
<feature type="transmembrane region" description="Helical" evidence="7">
    <location>
        <begin position="302"/>
        <end position="319"/>
    </location>
</feature>
<dbReference type="GO" id="GO:0022857">
    <property type="term" value="F:transmembrane transporter activity"/>
    <property type="evidence" value="ECO:0007669"/>
    <property type="project" value="InterPro"/>
</dbReference>
<dbReference type="InterPro" id="IPR050171">
    <property type="entry name" value="MFS_Transporters"/>
</dbReference>
<evidence type="ECO:0000256" key="3">
    <source>
        <dbReference type="ARBA" id="ARBA00022475"/>
    </source>
</evidence>
<dbReference type="Proteomes" id="UP000030832">
    <property type="component" value="Unassembled WGS sequence"/>
</dbReference>
<feature type="transmembrane region" description="Helical" evidence="7">
    <location>
        <begin position="38"/>
        <end position="59"/>
    </location>
</feature>
<feature type="transmembrane region" description="Helical" evidence="7">
    <location>
        <begin position="170"/>
        <end position="190"/>
    </location>
</feature>
<dbReference type="PROSITE" id="PS50850">
    <property type="entry name" value="MFS"/>
    <property type="match status" value="1"/>
</dbReference>
<dbReference type="CDD" id="cd17329">
    <property type="entry name" value="MFS_MdtH_MDR_like"/>
    <property type="match status" value="1"/>
</dbReference>
<feature type="transmembrane region" description="Helical" evidence="7">
    <location>
        <begin position="276"/>
        <end position="296"/>
    </location>
</feature>
<evidence type="ECO:0000256" key="1">
    <source>
        <dbReference type="ARBA" id="ARBA00004651"/>
    </source>
</evidence>
<dbReference type="GO" id="GO:0005886">
    <property type="term" value="C:plasma membrane"/>
    <property type="evidence" value="ECO:0007669"/>
    <property type="project" value="UniProtKB-SubCell"/>
</dbReference>
<dbReference type="EMBL" id="JRJU01000003">
    <property type="protein sequence ID" value="KHF41323.1"/>
    <property type="molecule type" value="Genomic_DNA"/>
</dbReference>
<feature type="domain" description="Major facilitator superfamily (MFS) profile" evidence="8">
    <location>
        <begin position="16"/>
        <end position="396"/>
    </location>
</feature>
<evidence type="ECO:0000259" key="8">
    <source>
        <dbReference type="PROSITE" id="PS50850"/>
    </source>
</evidence>
<evidence type="ECO:0000256" key="6">
    <source>
        <dbReference type="ARBA" id="ARBA00023136"/>
    </source>
</evidence>
<keyword evidence="3" id="KW-1003">Cell membrane</keyword>
<comment type="caution">
    <text evidence="9">The sequence shown here is derived from an EMBL/GenBank/DDBJ whole genome shotgun (WGS) entry which is preliminary data.</text>
</comment>
<evidence type="ECO:0000256" key="2">
    <source>
        <dbReference type="ARBA" id="ARBA00022448"/>
    </source>
</evidence>
<feature type="transmembrane region" description="Helical" evidence="7">
    <location>
        <begin position="106"/>
        <end position="126"/>
    </location>
</feature>
<keyword evidence="4 7" id="KW-0812">Transmembrane</keyword>
<dbReference type="InterPro" id="IPR011701">
    <property type="entry name" value="MFS"/>
</dbReference>
<dbReference type="SUPFAM" id="SSF103473">
    <property type="entry name" value="MFS general substrate transporter"/>
    <property type="match status" value="1"/>
</dbReference>
<feature type="transmembrane region" description="Helical" evidence="7">
    <location>
        <begin position="215"/>
        <end position="236"/>
    </location>
</feature>
<dbReference type="Gene3D" id="1.20.1250.20">
    <property type="entry name" value="MFS general substrate transporter like domains"/>
    <property type="match status" value="1"/>
</dbReference>
<evidence type="ECO:0000256" key="4">
    <source>
        <dbReference type="ARBA" id="ARBA00022692"/>
    </source>
</evidence>
<dbReference type="OrthoDB" id="56516at2"/>
<dbReference type="PANTHER" id="PTHR23517">
    <property type="entry name" value="RESISTANCE PROTEIN MDTM, PUTATIVE-RELATED-RELATED"/>
    <property type="match status" value="1"/>
</dbReference>
<feature type="transmembrane region" description="Helical" evidence="7">
    <location>
        <begin position="147"/>
        <end position="164"/>
    </location>
</feature>
<reference evidence="9 10" key="1">
    <citation type="submission" date="2014-09" db="EMBL/GenBank/DDBJ databases">
        <title>Genome sequencing and annotation of Bacillus Okhensis strain Kh10-101T.</title>
        <authorList>
            <person name="Prakash J.S."/>
        </authorList>
    </citation>
    <scope>NUCLEOTIDE SEQUENCE [LARGE SCALE GENOMIC DNA]</scope>
    <source>
        <strain evidence="10">Kh10-101T</strain>
    </source>
</reference>
<evidence type="ECO:0000256" key="7">
    <source>
        <dbReference type="SAM" id="Phobius"/>
    </source>
</evidence>
<gene>
    <name evidence="9" type="ORF">LQ50_03550</name>
</gene>
<protein>
    <recommendedName>
        <fullName evidence="8">Major facilitator superfamily (MFS) profile domain-containing protein</fullName>
    </recommendedName>
</protein>
<feature type="transmembrane region" description="Helical" evidence="7">
    <location>
        <begin position="80"/>
        <end position="100"/>
    </location>
</feature>
<accession>A0A0B0IFH5</accession>
<feature type="transmembrane region" description="Helical" evidence="7">
    <location>
        <begin position="242"/>
        <end position="264"/>
    </location>
</feature>
<keyword evidence="6 7" id="KW-0472">Membrane</keyword>
<dbReference type="RefSeq" id="WP_034626199.1">
    <property type="nucleotide sequence ID" value="NZ_JRJU01000003.1"/>
</dbReference>
<evidence type="ECO:0000313" key="9">
    <source>
        <dbReference type="EMBL" id="KHF41323.1"/>
    </source>
</evidence>
<dbReference type="eggNOG" id="COG2814">
    <property type="taxonomic scope" value="Bacteria"/>
</dbReference>
<feature type="transmembrane region" description="Helical" evidence="7">
    <location>
        <begin position="340"/>
        <end position="362"/>
    </location>
</feature>
<keyword evidence="10" id="KW-1185">Reference proteome</keyword>
<comment type="subcellular location">
    <subcellularLocation>
        <location evidence="1">Cell membrane</location>
        <topology evidence="1">Multi-pass membrane protein</topology>
    </subcellularLocation>
</comment>
<evidence type="ECO:0000313" key="10">
    <source>
        <dbReference type="Proteomes" id="UP000030832"/>
    </source>
</evidence>
<dbReference type="STRING" id="333138.LQ50_03550"/>
<keyword evidence="5 7" id="KW-1133">Transmembrane helix</keyword>
<dbReference type="AlphaFoldDB" id="A0A0B0IFH5"/>
<sequence>MKLKNMSGNLKEIPLPLWVLFFNSFTMAFGFFMLVPLLAVYLLEHLVLSAILVGVIVGVRSFSQQGFMLLGGVVSDRIGYKSIICSGVLIRAFGFLLFGVAEAPMLLFIAAILSGLGGALFHPSSYAYYTVLSTKENRATVYATREMLSNVGFIFGPVVGAFLLNIDFQWVSLSAGLMFIIVFIVSAKVLPKQSAVDRPTPIIKNIVNIVGNPPYVTFCFSMMFVWFLIAQLYIAVPVKLQMLGLPGVNIGLIYSSGAIIIVFLQIPIIKQMSKRFSAVTIIMIGTVCITIGLMIIGFSMNLLGIYLGVIVFTIGQMFIQPMMSKQISDLAPVKLIASYFGFNGLALALGGLIGNVLGGFLYELGLNGFSYLPWLIFGTVGLFVTCFLIEIEKRKRKQKNSDKNKTFFQV</sequence>
<feature type="transmembrane region" description="Helical" evidence="7">
    <location>
        <begin position="12"/>
        <end position="32"/>
    </location>
</feature>
<dbReference type="Pfam" id="PF07690">
    <property type="entry name" value="MFS_1"/>
    <property type="match status" value="1"/>
</dbReference>
<proteinExistence type="predicted"/>
<name>A0A0B0IFH5_9BACI</name>
<organism evidence="9 10">
    <name type="scientific">Halalkalibacter okhensis</name>
    <dbReference type="NCBI Taxonomy" id="333138"/>
    <lineage>
        <taxon>Bacteria</taxon>
        <taxon>Bacillati</taxon>
        <taxon>Bacillota</taxon>
        <taxon>Bacilli</taxon>
        <taxon>Bacillales</taxon>
        <taxon>Bacillaceae</taxon>
        <taxon>Halalkalibacter</taxon>
    </lineage>
</organism>
<keyword evidence="2" id="KW-0813">Transport</keyword>
<evidence type="ECO:0000256" key="5">
    <source>
        <dbReference type="ARBA" id="ARBA00022989"/>
    </source>
</evidence>